<name>A0A9X3ERB9_9BACT</name>
<dbReference type="PROSITE" id="PS51257">
    <property type="entry name" value="PROKAR_LIPOPROTEIN"/>
    <property type="match status" value="1"/>
</dbReference>
<gene>
    <name evidence="1" type="ORF">OV079_07045</name>
</gene>
<organism evidence="1 2">
    <name type="scientific">Nannocystis pusilla</name>
    <dbReference type="NCBI Taxonomy" id="889268"/>
    <lineage>
        <taxon>Bacteria</taxon>
        <taxon>Pseudomonadati</taxon>
        <taxon>Myxococcota</taxon>
        <taxon>Polyangia</taxon>
        <taxon>Nannocystales</taxon>
        <taxon>Nannocystaceae</taxon>
        <taxon>Nannocystis</taxon>
    </lineage>
</organism>
<keyword evidence="2" id="KW-1185">Reference proteome</keyword>
<evidence type="ECO:0000313" key="1">
    <source>
        <dbReference type="EMBL" id="MCY1005331.1"/>
    </source>
</evidence>
<dbReference type="Proteomes" id="UP001150924">
    <property type="component" value="Unassembled WGS sequence"/>
</dbReference>
<dbReference type="AlphaFoldDB" id="A0A9X3ERB9"/>
<accession>A0A9X3ERB9</accession>
<evidence type="ECO:0008006" key="3">
    <source>
        <dbReference type="Google" id="ProtNLM"/>
    </source>
</evidence>
<dbReference type="EMBL" id="JAPNKE010000002">
    <property type="protein sequence ID" value="MCY1005331.1"/>
    <property type="molecule type" value="Genomic_DNA"/>
</dbReference>
<proteinExistence type="predicted"/>
<evidence type="ECO:0000313" key="2">
    <source>
        <dbReference type="Proteomes" id="UP001150924"/>
    </source>
</evidence>
<comment type="caution">
    <text evidence="1">The sequence shown here is derived from an EMBL/GenBank/DDBJ whole genome shotgun (WGS) entry which is preliminary data.</text>
</comment>
<protein>
    <recommendedName>
        <fullName evidence="3">Lipoprotein</fullName>
    </recommendedName>
</protein>
<sequence>MLWLRAPVPVLVGLLLSACSKGQVEPTGPGGGGKVCTEMGCIGGLRIELQPNAGWPAGDYTFAFALDGVPVTCKGALPLKACEAGPSLTCDVPDRVQIGESGCALPPEQHGFADIQIPSSPAAVDLKILRGEETLYSGNISPTYVESRPNGPGCEPVCRGASAQVALTFP</sequence>
<reference evidence="1" key="1">
    <citation type="submission" date="2022-11" db="EMBL/GenBank/DDBJ databases">
        <title>Minimal conservation of predation-associated metabolite biosynthetic gene clusters underscores biosynthetic potential of Myxococcota including descriptions for ten novel species: Archangium lansinium sp. nov., Myxococcus landrumus sp. nov., Nannocystis bai.</title>
        <authorList>
            <person name="Ahearne A."/>
            <person name="Stevens C."/>
            <person name="Phillips K."/>
        </authorList>
    </citation>
    <scope>NUCLEOTIDE SEQUENCE</scope>
    <source>
        <strain evidence="1">Na p29</strain>
    </source>
</reference>
<dbReference type="RefSeq" id="WP_267766981.1">
    <property type="nucleotide sequence ID" value="NZ_JAPNKE010000002.1"/>
</dbReference>